<dbReference type="EMBL" id="CP009507">
    <property type="protein sequence ID" value="AKB32419.1"/>
    <property type="molecule type" value="Genomic_DNA"/>
</dbReference>
<dbReference type="KEGG" id="msz:MSSIH_1729"/>
<evidence type="ECO:0000259" key="1">
    <source>
        <dbReference type="Pfam" id="PF04326"/>
    </source>
</evidence>
<dbReference type="AlphaFoldDB" id="A0A0E3PE17"/>
<dbReference type="InterPro" id="IPR007421">
    <property type="entry name" value="Schlafen_AlbA_2_dom"/>
</dbReference>
<dbReference type="InterPro" id="IPR038461">
    <property type="entry name" value="Schlafen_AlbA_2_dom_sf"/>
</dbReference>
<dbReference type="HOGENOM" id="CLU_710990_0_0_2"/>
<accession>A0A0E3PE17</accession>
<evidence type="ECO:0000313" key="3">
    <source>
        <dbReference type="Proteomes" id="UP000033092"/>
    </source>
</evidence>
<name>A0A0E3PE17_9EURY</name>
<dbReference type="RefSeq" id="WP_148705283.1">
    <property type="nucleotide sequence ID" value="NZ_CP009507.1"/>
</dbReference>
<feature type="domain" description="Schlafen AlbA-2" evidence="1">
    <location>
        <begin position="24"/>
        <end position="153"/>
    </location>
</feature>
<reference evidence="2 3" key="1">
    <citation type="submission" date="2014-07" db="EMBL/GenBank/DDBJ databases">
        <title>Methanogenic archaea and the global carbon cycle.</title>
        <authorList>
            <person name="Henriksen J.R."/>
            <person name="Luke J."/>
            <person name="Reinhart S."/>
            <person name="Benedict M.N."/>
            <person name="Youngblut N.D."/>
            <person name="Metcalf M.E."/>
            <person name="Whitaker R.J."/>
            <person name="Metcalf W.W."/>
        </authorList>
    </citation>
    <scope>NUCLEOTIDE SEQUENCE [LARGE SCALE GENOMIC DNA]</scope>
    <source>
        <strain evidence="2 3">HI350</strain>
    </source>
</reference>
<protein>
    <submittedName>
        <fullName evidence="2">Divergent AAA domain protein</fullName>
    </submittedName>
</protein>
<gene>
    <name evidence="2" type="ORF">MSSIH_1729</name>
</gene>
<proteinExistence type="predicted"/>
<evidence type="ECO:0000313" key="2">
    <source>
        <dbReference type="EMBL" id="AKB32419.1"/>
    </source>
</evidence>
<organism evidence="2 3">
    <name type="scientific">Methanosarcina siciliae HI350</name>
    <dbReference type="NCBI Taxonomy" id="1434119"/>
    <lineage>
        <taxon>Archaea</taxon>
        <taxon>Methanobacteriati</taxon>
        <taxon>Methanobacteriota</taxon>
        <taxon>Stenosarchaea group</taxon>
        <taxon>Methanomicrobia</taxon>
        <taxon>Methanosarcinales</taxon>
        <taxon>Methanosarcinaceae</taxon>
        <taxon>Methanosarcina</taxon>
    </lineage>
</organism>
<sequence>MIPKALNQITEQDLQSLVDNGVLEGKTIEYKQVLKLDTYEEKREFLADVSSFANASGGDLIYGIIEDRESGAPERLEGLQIENLDMEIRKLENLVRDGIQPRIPSVDVCHISLSDSKTAVVIRILKSWVSPHRVTYKGHDKFYSRNSKGKYPLDVGELRVAFNLSNSITEEIRKFRENRISEIQANETFVPLHHDNGKIILHLIPLSAVSFSQTYNMSKLPFNPLKIRPIRSAGWDGRYNLDGYLTYSMDKDDGKARTYVQLFRNGIFEAVESSMLKRERSKIPSVAFEEKIMGSFSHYFSFLKDLNVGLPIFAFLTLTGVKGYSMTSEPLGVREDTIEKDVLLIPEIVIESFDFEVEEILKLWFDTVWNACGFPCSLNFDNSGKWTGRT</sequence>
<dbReference type="GeneID" id="41605765"/>
<dbReference type="PATRIC" id="fig|1434119.4.peg.2209"/>
<dbReference type="Proteomes" id="UP000033092">
    <property type="component" value="Chromosome"/>
</dbReference>
<dbReference type="Pfam" id="PF04326">
    <property type="entry name" value="SLFN_AlbA_2"/>
    <property type="match status" value="1"/>
</dbReference>
<dbReference type="Gene3D" id="3.30.950.30">
    <property type="entry name" value="Schlafen, AAA domain"/>
    <property type="match status" value="1"/>
</dbReference>